<dbReference type="InterPro" id="IPR000305">
    <property type="entry name" value="GIY-YIG_endonuc"/>
</dbReference>
<dbReference type="SUPFAM" id="SSF53098">
    <property type="entry name" value="Ribonuclease H-like"/>
    <property type="match status" value="1"/>
</dbReference>
<dbReference type="GO" id="GO:0003677">
    <property type="term" value="F:DNA binding"/>
    <property type="evidence" value="ECO:0007669"/>
    <property type="project" value="InterPro"/>
</dbReference>
<accession>A0A3P1WXL7</accession>
<protein>
    <submittedName>
        <fullName evidence="3">DEDD exnuclease domain-containing protein</fullName>
    </submittedName>
</protein>
<dbReference type="PANTHER" id="PTHR30562">
    <property type="entry name" value="UVRC/OXIDOREDUCTASE"/>
    <property type="match status" value="1"/>
</dbReference>
<reference evidence="3 4" key="1">
    <citation type="submission" date="2018-11" db="EMBL/GenBank/DDBJ databases">
        <title>Genomes From Bacteria Associated with the Canine Oral Cavity: a Test Case for Automated Genome-Based Taxonomic Assignment.</title>
        <authorList>
            <person name="Coil D.A."/>
            <person name="Jospin G."/>
            <person name="Darling A.E."/>
            <person name="Wallis C."/>
            <person name="Davis I.J."/>
            <person name="Harris S."/>
            <person name="Eisen J.A."/>
            <person name="Holcombe L.J."/>
            <person name="O'Flynn C."/>
        </authorList>
    </citation>
    <scope>NUCLEOTIDE SEQUENCE [LARGE SCALE GENOMIC DNA]</scope>
    <source>
        <strain evidence="3 4">OH2822_COT-296</strain>
    </source>
</reference>
<dbReference type="Gene3D" id="3.30.420.10">
    <property type="entry name" value="Ribonuclease H-like superfamily/Ribonuclease H"/>
    <property type="match status" value="1"/>
</dbReference>
<dbReference type="GO" id="GO:0006289">
    <property type="term" value="P:nucleotide-excision repair"/>
    <property type="evidence" value="ECO:0007669"/>
    <property type="project" value="InterPro"/>
</dbReference>
<keyword evidence="1" id="KW-0540">Nuclease</keyword>
<gene>
    <name evidence="3" type="ORF">EII35_02730</name>
</gene>
<proteinExistence type="predicted"/>
<evidence type="ECO:0000313" key="4">
    <source>
        <dbReference type="Proteomes" id="UP000280935"/>
    </source>
</evidence>
<dbReference type="GO" id="GO:0006260">
    <property type="term" value="P:DNA replication"/>
    <property type="evidence" value="ECO:0007669"/>
    <property type="project" value="InterPro"/>
</dbReference>
<dbReference type="GO" id="GO:0003887">
    <property type="term" value="F:DNA-directed DNA polymerase activity"/>
    <property type="evidence" value="ECO:0007669"/>
    <property type="project" value="InterPro"/>
</dbReference>
<dbReference type="CDD" id="cd06127">
    <property type="entry name" value="DEDDh"/>
    <property type="match status" value="1"/>
</dbReference>
<dbReference type="NCBIfam" id="NF005907">
    <property type="entry name" value="PRK07883.1-5"/>
    <property type="match status" value="1"/>
</dbReference>
<dbReference type="Pfam" id="PF00929">
    <property type="entry name" value="RNase_T"/>
    <property type="match status" value="1"/>
</dbReference>
<dbReference type="FunFam" id="3.30.420.10:FF:000045">
    <property type="entry name" value="3'-5' exonuclease DinG"/>
    <property type="match status" value="1"/>
</dbReference>
<dbReference type="NCBIfam" id="TIGR00573">
    <property type="entry name" value="dnaq"/>
    <property type="match status" value="1"/>
</dbReference>
<dbReference type="CDD" id="cd10434">
    <property type="entry name" value="GIY-YIG_UvrC_Cho"/>
    <property type="match status" value="1"/>
</dbReference>
<dbReference type="Proteomes" id="UP000280935">
    <property type="component" value="Unassembled WGS sequence"/>
</dbReference>
<keyword evidence="1" id="KW-0378">Hydrolase</keyword>
<comment type="caution">
    <text evidence="3">The sequence shown here is derived from an EMBL/GenBank/DDBJ whole genome shotgun (WGS) entry which is preliminary data.</text>
</comment>
<evidence type="ECO:0000259" key="2">
    <source>
        <dbReference type="PROSITE" id="PS50164"/>
    </source>
</evidence>
<dbReference type="GO" id="GO:0009380">
    <property type="term" value="C:excinuclease repair complex"/>
    <property type="evidence" value="ECO:0007669"/>
    <property type="project" value="TreeGrafter"/>
</dbReference>
<evidence type="ECO:0000313" key="3">
    <source>
        <dbReference type="EMBL" id="RRD50981.1"/>
    </source>
</evidence>
<organism evidence="3 4">
    <name type="scientific">Arachnia propionica</name>
    <dbReference type="NCBI Taxonomy" id="1750"/>
    <lineage>
        <taxon>Bacteria</taxon>
        <taxon>Bacillati</taxon>
        <taxon>Actinomycetota</taxon>
        <taxon>Actinomycetes</taxon>
        <taxon>Propionibacteriales</taxon>
        <taxon>Propionibacteriaceae</taxon>
        <taxon>Arachnia</taxon>
    </lineage>
</organism>
<dbReference type="PANTHER" id="PTHR30562:SF1">
    <property type="entry name" value="UVRABC SYSTEM PROTEIN C"/>
    <property type="match status" value="1"/>
</dbReference>
<dbReference type="OrthoDB" id="9803913at2"/>
<dbReference type="EMBL" id="RQYT01000003">
    <property type="protein sequence ID" value="RRD50981.1"/>
    <property type="molecule type" value="Genomic_DNA"/>
</dbReference>
<sequence length="575" mass="63467">MTDPPMVSQPSFDDLGTALRVATFCVVDLETTGAGADAEITEIGAVKVCGGEVVGEFQTLVRPSTSIPPMIQALTGITDTMVATAPSVRVAVPSFLDFAAGTILVAHNAPFDIGFLKRAARELGLTWRRRTVVDTLALARQVLLPGELPNRKLATLARHFRSATQPDHRALSDARATVDVLHGLLERVGTLGVDTVEDLHEFLSRVSPERRAKRVWAKDLPEAPGVYWFEHDGLDADRRPRTEVLYVGTSRNLRRRVASYFSAAEQRPRIHEMVRLATRVRSLTCATTLEAEVRELRMIEGQRPRYNRRSRNQHRLVWLTLTSEPHPRLSTVRRAVRDEPVWGPFRSAAAAEQVARALRDAFGIRECSQRLSSRTPREACALAEIGRCPAPCRLGSGAKQHAAGIEQLREAWAGDLRTLLGHAAPRIRQLSEQERFEEAGEITARLRAAHTTSRRFHRVRALAGCEEIIAAAPERDGWAIHVVRHGRLAAAGHARTAEVRAEAEVLRGLAETVHEAPGGLPAGSFEEAERVADWLESPGVRLLDVRGDWALPIHCAFDQDRVTELMTTGVSGRSR</sequence>
<keyword evidence="1" id="KW-0269">Exonuclease</keyword>
<dbReference type="InterPro" id="IPR013520">
    <property type="entry name" value="Ribonucl_H"/>
</dbReference>
<dbReference type="SUPFAM" id="SSF82771">
    <property type="entry name" value="GIY-YIG endonuclease"/>
    <property type="match status" value="1"/>
</dbReference>
<dbReference type="Gene3D" id="3.40.1440.10">
    <property type="entry name" value="GIY-YIG endonuclease"/>
    <property type="match status" value="1"/>
</dbReference>
<dbReference type="AlphaFoldDB" id="A0A3P1WXL7"/>
<feature type="domain" description="GIY-YIG" evidence="2">
    <location>
        <begin position="222"/>
        <end position="308"/>
    </location>
</feature>
<dbReference type="InterPro" id="IPR050066">
    <property type="entry name" value="UvrABC_protein_C"/>
</dbReference>
<dbReference type="SMART" id="SM00465">
    <property type="entry name" value="GIYc"/>
    <property type="match status" value="1"/>
</dbReference>
<dbReference type="InterPro" id="IPR006054">
    <property type="entry name" value="DnaQ"/>
</dbReference>
<dbReference type="SMART" id="SM00479">
    <property type="entry name" value="EXOIII"/>
    <property type="match status" value="1"/>
</dbReference>
<evidence type="ECO:0000256" key="1">
    <source>
        <dbReference type="ARBA" id="ARBA00022839"/>
    </source>
</evidence>
<dbReference type="NCBIfam" id="NF005905">
    <property type="entry name" value="PRK07883.1-3"/>
    <property type="match status" value="1"/>
</dbReference>
<dbReference type="InterPro" id="IPR035901">
    <property type="entry name" value="GIY-YIG_endonuc_sf"/>
</dbReference>
<dbReference type="InterPro" id="IPR047296">
    <property type="entry name" value="GIY-YIG_UvrC_Cho"/>
</dbReference>
<dbReference type="PROSITE" id="PS50164">
    <property type="entry name" value="GIY_YIG"/>
    <property type="match status" value="1"/>
</dbReference>
<dbReference type="GO" id="GO:0004527">
    <property type="term" value="F:exonuclease activity"/>
    <property type="evidence" value="ECO:0007669"/>
    <property type="project" value="UniProtKB-KW"/>
</dbReference>
<name>A0A3P1WXL7_9ACTN</name>
<dbReference type="InterPro" id="IPR012337">
    <property type="entry name" value="RNaseH-like_sf"/>
</dbReference>
<dbReference type="RefSeq" id="WP_125226929.1">
    <property type="nucleotide sequence ID" value="NZ_RQYT01000003.1"/>
</dbReference>
<dbReference type="InterPro" id="IPR036397">
    <property type="entry name" value="RNaseH_sf"/>
</dbReference>